<sequence length="101" mass="10961">MAWIKAFPLADLPEGDMKVFDGGPEPILVCNVDGEIHAVQDTCTHDTWSLADGFLEGCIIECSLHFAKFDVRTGKVKALPACQALKVYPAKCEGGDIYVDC</sequence>
<dbReference type="GO" id="GO:0051213">
    <property type="term" value="F:dioxygenase activity"/>
    <property type="evidence" value="ECO:0007669"/>
    <property type="project" value="UniProtKB-KW"/>
</dbReference>
<feature type="domain" description="Rieske" evidence="5">
    <location>
        <begin position="4"/>
        <end position="99"/>
    </location>
</feature>
<dbReference type="CDD" id="cd03528">
    <property type="entry name" value="Rieske_RO_ferredoxin"/>
    <property type="match status" value="1"/>
</dbReference>
<dbReference type="SUPFAM" id="SSF50022">
    <property type="entry name" value="ISP domain"/>
    <property type="match status" value="1"/>
</dbReference>
<keyword evidence="7" id="KW-1185">Reference proteome</keyword>
<dbReference type="KEGG" id="cid:P73_0348"/>
<dbReference type="Gene3D" id="2.102.10.10">
    <property type="entry name" value="Rieske [2Fe-2S] iron-sulphur domain"/>
    <property type="match status" value="1"/>
</dbReference>
<dbReference type="OrthoDB" id="9781621at2"/>
<dbReference type="STRING" id="1208324.P73_0348"/>
<keyword evidence="4" id="KW-0411">Iron-sulfur</keyword>
<dbReference type="GO" id="GO:0051537">
    <property type="term" value="F:2 iron, 2 sulfur cluster binding"/>
    <property type="evidence" value="ECO:0007669"/>
    <property type="project" value="UniProtKB-KW"/>
</dbReference>
<dbReference type="GO" id="GO:0046872">
    <property type="term" value="F:metal ion binding"/>
    <property type="evidence" value="ECO:0007669"/>
    <property type="project" value="UniProtKB-KW"/>
</dbReference>
<keyword evidence="2" id="KW-0479">Metal-binding</keyword>
<dbReference type="Pfam" id="PF00355">
    <property type="entry name" value="Rieske"/>
    <property type="match status" value="1"/>
</dbReference>
<evidence type="ECO:0000256" key="4">
    <source>
        <dbReference type="ARBA" id="ARBA00023014"/>
    </source>
</evidence>
<dbReference type="HOGENOM" id="CLU_055690_5_2_5"/>
<evidence type="ECO:0000313" key="6">
    <source>
        <dbReference type="EMBL" id="AJE45063.1"/>
    </source>
</evidence>
<dbReference type="EMBL" id="CP004393">
    <property type="protein sequence ID" value="AJE45063.1"/>
    <property type="molecule type" value="Genomic_DNA"/>
</dbReference>
<reference evidence="6 7" key="1">
    <citation type="journal article" date="2014" name="Int. J. Syst. Evol. Microbiol.">
        <title>Celeribacter indicus sp. nov., a polycyclic aromatic hydrocarbon-degrading bacterium from deep-sea sediment and reclassification of Huaishuia halophila as Celeribacter halophilus comb. nov.</title>
        <authorList>
            <person name="Lai Q."/>
            <person name="Cao J."/>
            <person name="Yuan J."/>
            <person name="Li F."/>
            <person name="Shao Z."/>
        </authorList>
    </citation>
    <scope>NUCLEOTIDE SEQUENCE [LARGE SCALE GENOMIC DNA]</scope>
    <source>
        <strain evidence="6">P73</strain>
    </source>
</reference>
<proteinExistence type="predicted"/>
<dbReference type="Proteomes" id="UP000031521">
    <property type="component" value="Chromosome"/>
</dbReference>
<evidence type="ECO:0000256" key="3">
    <source>
        <dbReference type="ARBA" id="ARBA00023004"/>
    </source>
</evidence>
<dbReference type="PROSITE" id="PS51296">
    <property type="entry name" value="RIESKE"/>
    <property type="match status" value="1"/>
</dbReference>
<evidence type="ECO:0000256" key="1">
    <source>
        <dbReference type="ARBA" id="ARBA00022714"/>
    </source>
</evidence>
<evidence type="ECO:0000256" key="2">
    <source>
        <dbReference type="ARBA" id="ARBA00022723"/>
    </source>
</evidence>
<dbReference type="PANTHER" id="PTHR21496:SF23">
    <property type="entry name" value="3-PHENYLPROPIONATE_CINNAMIC ACID DIOXYGENASE FERREDOXIN SUBUNIT"/>
    <property type="match status" value="1"/>
</dbReference>
<gene>
    <name evidence="6" type="ORF">P73_0348</name>
</gene>
<evidence type="ECO:0000259" key="5">
    <source>
        <dbReference type="PROSITE" id="PS51296"/>
    </source>
</evidence>
<dbReference type="InterPro" id="IPR036922">
    <property type="entry name" value="Rieske_2Fe-2S_sf"/>
</dbReference>
<dbReference type="RefSeq" id="WP_043868196.1">
    <property type="nucleotide sequence ID" value="NZ_CP004393.1"/>
</dbReference>
<dbReference type="InterPro" id="IPR017941">
    <property type="entry name" value="Rieske_2Fe-2S"/>
</dbReference>
<accession>A0A0B5DN79</accession>
<name>A0A0B5DN79_9RHOB</name>
<keyword evidence="1" id="KW-0001">2Fe-2S</keyword>
<keyword evidence="3" id="KW-0408">Iron</keyword>
<keyword evidence="6" id="KW-0223">Dioxygenase</keyword>
<organism evidence="6 7">
    <name type="scientific">Celeribacter indicus</name>
    <dbReference type="NCBI Taxonomy" id="1208324"/>
    <lineage>
        <taxon>Bacteria</taxon>
        <taxon>Pseudomonadati</taxon>
        <taxon>Pseudomonadota</taxon>
        <taxon>Alphaproteobacteria</taxon>
        <taxon>Rhodobacterales</taxon>
        <taxon>Roseobacteraceae</taxon>
        <taxon>Celeribacter</taxon>
    </lineage>
</organism>
<protein>
    <submittedName>
        <fullName evidence="6">Phenylpropionate dioxygenase ferredoxin subunit</fullName>
    </submittedName>
</protein>
<keyword evidence="6" id="KW-0560">Oxidoreductase</keyword>
<dbReference type="AlphaFoldDB" id="A0A0B5DN79"/>
<evidence type="ECO:0000313" key="7">
    <source>
        <dbReference type="Proteomes" id="UP000031521"/>
    </source>
</evidence>
<dbReference type="PANTHER" id="PTHR21496">
    <property type="entry name" value="FERREDOXIN-RELATED"/>
    <property type="match status" value="1"/>
</dbReference>